<organism evidence="2 3">
    <name type="scientific">Actinomyces bowdenii</name>
    <dbReference type="NCBI Taxonomy" id="131109"/>
    <lineage>
        <taxon>Bacteria</taxon>
        <taxon>Bacillati</taxon>
        <taxon>Actinomycetota</taxon>
        <taxon>Actinomycetes</taxon>
        <taxon>Actinomycetales</taxon>
        <taxon>Actinomycetaceae</taxon>
        <taxon>Actinomyces</taxon>
    </lineage>
</organism>
<protein>
    <recommendedName>
        <fullName evidence="4">SAF domain-containing protein</fullName>
    </recommendedName>
</protein>
<proteinExistence type="predicted"/>
<feature type="region of interest" description="Disordered" evidence="1">
    <location>
        <begin position="1"/>
        <end position="23"/>
    </location>
</feature>
<name>A0A3P1UTI7_9ACTO</name>
<sequence>MPVTSSRSASPTRTAPARWRRPTWKDPRLAGGIALVGAAVALGSWAVDAAADTTQVYVLAQDVAPGADLAAEGVLTLVDSHPGTGAYVEAGGLPQDAVATRSLSAGELLPSAAVGSAQDLTSRTVVLEVSSGLPAATVPGDYADLWLLPDQQVAAAEQHGAALVAQGLVVARIGETGAGLLGGSGTSVEVRVPEGEVGPVLSAVARDGSLVLVPTGQEKP</sequence>
<evidence type="ECO:0000313" key="3">
    <source>
        <dbReference type="Proteomes" id="UP000271272"/>
    </source>
</evidence>
<accession>A0A3P1UTI7</accession>
<evidence type="ECO:0008006" key="4">
    <source>
        <dbReference type="Google" id="ProtNLM"/>
    </source>
</evidence>
<dbReference type="AlphaFoldDB" id="A0A3P1UTI7"/>
<comment type="caution">
    <text evidence="2">The sequence shown here is derived from an EMBL/GenBank/DDBJ whole genome shotgun (WGS) entry which is preliminary data.</text>
</comment>
<dbReference type="Proteomes" id="UP000271272">
    <property type="component" value="Unassembled WGS sequence"/>
</dbReference>
<evidence type="ECO:0000256" key="1">
    <source>
        <dbReference type="SAM" id="MobiDB-lite"/>
    </source>
</evidence>
<gene>
    <name evidence="2" type="ORF">EII10_11200</name>
</gene>
<reference evidence="2 3" key="1">
    <citation type="submission" date="2018-11" db="EMBL/GenBank/DDBJ databases">
        <title>Genomes From Bacteria Associated with the Canine Oral Cavity: a Test Case for Automated Genome-Based Taxonomic Assignment.</title>
        <authorList>
            <person name="Coil D.A."/>
            <person name="Jospin G."/>
            <person name="Darling A.E."/>
            <person name="Wallis C."/>
            <person name="Davis I.J."/>
            <person name="Harris S."/>
            <person name="Eisen J.A."/>
            <person name="Holcombe L.J."/>
            <person name="O'Flynn C."/>
        </authorList>
    </citation>
    <scope>NUCLEOTIDE SEQUENCE [LARGE SCALE GENOMIC DNA]</scope>
    <source>
        <strain evidence="2 3">OH5050</strain>
    </source>
</reference>
<keyword evidence="3" id="KW-1185">Reference proteome</keyword>
<dbReference type="OrthoDB" id="3253985at2"/>
<feature type="compositionally biased region" description="Low complexity" evidence="1">
    <location>
        <begin position="1"/>
        <end position="17"/>
    </location>
</feature>
<evidence type="ECO:0000313" key="2">
    <source>
        <dbReference type="EMBL" id="RRD24425.1"/>
    </source>
</evidence>
<dbReference type="EMBL" id="RQZC01000027">
    <property type="protein sequence ID" value="RRD24425.1"/>
    <property type="molecule type" value="Genomic_DNA"/>
</dbReference>